<dbReference type="EMBL" id="CAJJDN010000101">
    <property type="protein sequence ID" value="CAD8112766.1"/>
    <property type="molecule type" value="Genomic_DNA"/>
</dbReference>
<comment type="caution">
    <text evidence="1">The sequence shown here is derived from an EMBL/GenBank/DDBJ whole genome shotgun (WGS) entry which is preliminary data.</text>
</comment>
<accession>A0A8S1QAL9</accession>
<protein>
    <submittedName>
        <fullName evidence="1">Uncharacterized protein</fullName>
    </submittedName>
</protein>
<proteinExistence type="predicted"/>
<dbReference type="OrthoDB" id="316626at2759"/>
<evidence type="ECO:0000313" key="1">
    <source>
        <dbReference type="EMBL" id="CAD8112766.1"/>
    </source>
</evidence>
<reference evidence="1" key="1">
    <citation type="submission" date="2021-01" db="EMBL/GenBank/DDBJ databases">
        <authorList>
            <consortium name="Genoscope - CEA"/>
            <person name="William W."/>
        </authorList>
    </citation>
    <scope>NUCLEOTIDE SEQUENCE</scope>
</reference>
<organism evidence="1 2">
    <name type="scientific">Paramecium sonneborni</name>
    <dbReference type="NCBI Taxonomy" id="65129"/>
    <lineage>
        <taxon>Eukaryota</taxon>
        <taxon>Sar</taxon>
        <taxon>Alveolata</taxon>
        <taxon>Ciliophora</taxon>
        <taxon>Intramacronucleata</taxon>
        <taxon>Oligohymenophorea</taxon>
        <taxon>Peniculida</taxon>
        <taxon>Parameciidae</taxon>
        <taxon>Paramecium</taxon>
    </lineage>
</organism>
<gene>
    <name evidence="1" type="ORF">PSON_ATCC_30995.1.T1010168</name>
</gene>
<dbReference type="AlphaFoldDB" id="A0A8S1QAL9"/>
<keyword evidence="2" id="KW-1185">Reference proteome</keyword>
<sequence>MSAFNIQKNRFIMKANQKKSQKEILIHPILVIQNKDEEMEDLNSPTSPCLSVPIFCPTKFIFPTLASSQKIK</sequence>
<dbReference type="Proteomes" id="UP000692954">
    <property type="component" value="Unassembled WGS sequence"/>
</dbReference>
<evidence type="ECO:0000313" key="2">
    <source>
        <dbReference type="Proteomes" id="UP000692954"/>
    </source>
</evidence>
<name>A0A8S1QAL9_9CILI</name>